<dbReference type="InterPro" id="IPR019734">
    <property type="entry name" value="TPR_rpt"/>
</dbReference>
<dbReference type="InterPro" id="IPR051012">
    <property type="entry name" value="CellSynth/LPSAsmb/PSIAsmb"/>
</dbReference>
<dbReference type="EMBL" id="JACHNY010000003">
    <property type="protein sequence ID" value="MBB4617568.1"/>
    <property type="molecule type" value="Genomic_DNA"/>
</dbReference>
<dbReference type="InterPro" id="IPR011990">
    <property type="entry name" value="TPR-like_helical_dom_sf"/>
</dbReference>
<proteinExistence type="predicted"/>
<dbReference type="Gene3D" id="1.25.40.10">
    <property type="entry name" value="Tetratricopeptide repeat domain"/>
    <property type="match status" value="2"/>
</dbReference>
<sequence>MRSLVASVKISALWPPSRRGALATGRHRATVPLVALALALSACQSANERAAAAQAQAQQLAAMGDFRGAQIQFDKAVQLRDDSPDLWIARARNQIQLGNYNGAFGSFRAALDQDRSNREAIDALAQLSLASNSLDDASRYADQLLAIDPGSLNGRLVRATVALRRGRLDAAEQMSKALIAEQPEQEVVRVLASRVAEQRGDLKQAVALIAPIFSQGGGSPDLRRQLASLYQRSYDTPALLAVLRREAGARPTDRDGQIALTRTQLLLGQDAAAADTLVALYKPDADDALRDSTVTMFADADIAPARLAALLNRVSSPPPALVLAVAEYAVRREDWATARRLLAGYAGQAPTAATTDAQGALAAALAGAGGAAGATGLADAVLAFDEDQPMALTARATAALARGDANAALRDARVVLRDDPQSPYAYALLARIYRAQGDALLSDRTLADGARAAPDDATMLRLYATMLAQRDRLDEALSLARAFTLRNPLSASAWATRQRLCRAAGDPACAARSTAILARLHGQAVPIPPPPPDETVGSPDYSAPPADDGDSTP</sequence>
<dbReference type="AlphaFoldDB" id="A0A7W7EXC4"/>
<dbReference type="RefSeq" id="WP_184113532.1">
    <property type="nucleotide sequence ID" value="NZ_JACHNY010000003.1"/>
</dbReference>
<evidence type="ECO:0000256" key="2">
    <source>
        <dbReference type="ARBA" id="ARBA00022803"/>
    </source>
</evidence>
<keyword evidence="2" id="KW-0802">TPR repeat</keyword>
<dbReference type="PANTHER" id="PTHR45586">
    <property type="entry name" value="TPR REPEAT-CONTAINING PROTEIN PA4667"/>
    <property type="match status" value="1"/>
</dbReference>
<dbReference type="PANTHER" id="PTHR45586:SF1">
    <property type="entry name" value="LIPOPOLYSACCHARIDE ASSEMBLY PROTEIN B"/>
    <property type="match status" value="1"/>
</dbReference>
<accession>A0A7W7EXC4</accession>
<evidence type="ECO:0000256" key="1">
    <source>
        <dbReference type="ARBA" id="ARBA00022737"/>
    </source>
</evidence>
<evidence type="ECO:0000313" key="4">
    <source>
        <dbReference type="EMBL" id="MBB4617568.1"/>
    </source>
</evidence>
<comment type="caution">
    <text evidence="4">The sequence shown here is derived from an EMBL/GenBank/DDBJ whole genome shotgun (WGS) entry which is preliminary data.</text>
</comment>
<keyword evidence="5" id="KW-1185">Reference proteome</keyword>
<feature type="region of interest" description="Disordered" evidence="3">
    <location>
        <begin position="523"/>
        <end position="553"/>
    </location>
</feature>
<evidence type="ECO:0000313" key="5">
    <source>
        <dbReference type="Proteomes" id="UP000574769"/>
    </source>
</evidence>
<protein>
    <submittedName>
        <fullName evidence="4">Tfp pilus assembly protein PilF</fullName>
    </submittedName>
</protein>
<organism evidence="4 5">
    <name type="scientific">Sphingomonas abaci</name>
    <dbReference type="NCBI Taxonomy" id="237611"/>
    <lineage>
        <taxon>Bacteria</taxon>
        <taxon>Pseudomonadati</taxon>
        <taxon>Pseudomonadota</taxon>
        <taxon>Alphaproteobacteria</taxon>
        <taxon>Sphingomonadales</taxon>
        <taxon>Sphingomonadaceae</taxon>
        <taxon>Sphingomonas</taxon>
    </lineage>
</organism>
<dbReference type="SUPFAM" id="SSF48452">
    <property type="entry name" value="TPR-like"/>
    <property type="match status" value="2"/>
</dbReference>
<evidence type="ECO:0000256" key="3">
    <source>
        <dbReference type="SAM" id="MobiDB-lite"/>
    </source>
</evidence>
<dbReference type="SMART" id="SM00028">
    <property type="entry name" value="TPR"/>
    <property type="match status" value="3"/>
</dbReference>
<name>A0A7W7EXC4_9SPHN</name>
<dbReference type="Proteomes" id="UP000574769">
    <property type="component" value="Unassembled WGS sequence"/>
</dbReference>
<gene>
    <name evidence="4" type="ORF">GGQ96_001696</name>
</gene>
<keyword evidence="1" id="KW-0677">Repeat</keyword>
<reference evidence="4 5" key="1">
    <citation type="submission" date="2020-08" db="EMBL/GenBank/DDBJ databases">
        <title>Genomic Encyclopedia of Type Strains, Phase IV (KMG-IV): sequencing the most valuable type-strain genomes for metagenomic binning, comparative biology and taxonomic classification.</title>
        <authorList>
            <person name="Goeker M."/>
        </authorList>
    </citation>
    <scope>NUCLEOTIDE SEQUENCE [LARGE SCALE GENOMIC DNA]</scope>
    <source>
        <strain evidence="4 5">DSM 15867</strain>
    </source>
</reference>